<evidence type="ECO:0000313" key="6">
    <source>
        <dbReference type="Proteomes" id="UP001497623"/>
    </source>
</evidence>
<dbReference type="GO" id="GO:0030976">
    <property type="term" value="F:thiamine pyrophosphate binding"/>
    <property type="evidence" value="ECO:0007669"/>
    <property type="project" value="InterPro"/>
</dbReference>
<proteinExistence type="inferred from homology"/>
<dbReference type="EMBL" id="CAXKWB010000434">
    <property type="protein sequence ID" value="CAL4060852.1"/>
    <property type="molecule type" value="Genomic_DNA"/>
</dbReference>
<evidence type="ECO:0000256" key="3">
    <source>
        <dbReference type="ARBA" id="ARBA00023002"/>
    </source>
</evidence>
<name>A0AAV2PL84_MEGNR</name>
<dbReference type="AlphaFoldDB" id="A0AAV2PL84"/>
<comment type="similarity">
    <text evidence="2">Belongs to the alpha-ketoglutarate dehydrogenase family.</text>
</comment>
<dbReference type="Gene3D" id="3.40.50.970">
    <property type="match status" value="1"/>
</dbReference>
<dbReference type="Gene3D" id="1.10.287.1150">
    <property type="entry name" value="TPP helical domain"/>
    <property type="match status" value="1"/>
</dbReference>
<dbReference type="InterPro" id="IPR029061">
    <property type="entry name" value="THDP-binding"/>
</dbReference>
<evidence type="ECO:0000256" key="1">
    <source>
        <dbReference type="ARBA" id="ARBA00001964"/>
    </source>
</evidence>
<reference evidence="5 6" key="1">
    <citation type="submission" date="2024-05" db="EMBL/GenBank/DDBJ databases">
        <authorList>
            <person name="Wallberg A."/>
        </authorList>
    </citation>
    <scope>NUCLEOTIDE SEQUENCE [LARGE SCALE GENOMIC DNA]</scope>
</reference>
<dbReference type="PANTHER" id="PTHR23152:SF4">
    <property type="entry name" value="2-OXOADIPATE DEHYDROGENASE COMPLEX COMPONENT E1"/>
    <property type="match status" value="1"/>
</dbReference>
<protein>
    <submittedName>
        <fullName evidence="5">Uncharacterized protein</fullName>
    </submittedName>
</protein>
<dbReference type="PANTHER" id="PTHR23152">
    <property type="entry name" value="2-OXOGLUTARATE DEHYDROGENASE"/>
    <property type="match status" value="1"/>
</dbReference>
<dbReference type="SUPFAM" id="SSF52518">
    <property type="entry name" value="Thiamin diphosphate-binding fold (THDP-binding)"/>
    <property type="match status" value="1"/>
</dbReference>
<keyword evidence="3" id="KW-0560">Oxidoreductase</keyword>
<dbReference type="GO" id="GO:0016624">
    <property type="term" value="F:oxidoreductase activity, acting on the aldehyde or oxo group of donors, disulfide as acceptor"/>
    <property type="evidence" value="ECO:0007669"/>
    <property type="project" value="InterPro"/>
</dbReference>
<comment type="cofactor">
    <cofactor evidence="1">
        <name>thiamine diphosphate</name>
        <dbReference type="ChEBI" id="CHEBI:58937"/>
    </cofactor>
</comment>
<keyword evidence="6" id="KW-1185">Reference proteome</keyword>
<evidence type="ECO:0000313" key="5">
    <source>
        <dbReference type="EMBL" id="CAL4060852.1"/>
    </source>
</evidence>
<accession>A0AAV2PL84</accession>
<keyword evidence="4" id="KW-0786">Thiamine pyrophosphate</keyword>
<sequence length="295" mass="33248">MRLLLARVCGLKLMAGRPVMGIARCLIPSRSYHSRQGVYGYKQDPPRTYQLSADVIKRRSEESNIYRYISAFQEYGHLKANINPLDPNTRIVPELDPTLYGLQANKSYDITGLLSGIEGSVNLEQLTNHLENKYCGLIGAEFSYLPTIEEREWFSSHLEGINDFEISNDVKKQLATDMLHSQAWDNFLAIKFQSVKRYGGEGAEAAMAYYSHTLKALAQDGVEQVVVGMAHRGRLNLLTGLLQFPPVIMYQKMKGMSEWPKEVKGSGDVLSHLVLDIDIYIGEECIYKSMFISPA</sequence>
<evidence type="ECO:0000256" key="4">
    <source>
        <dbReference type="ARBA" id="ARBA00023052"/>
    </source>
</evidence>
<gene>
    <name evidence="5" type="ORF">MNOR_LOCUS1607</name>
</gene>
<feature type="non-terminal residue" evidence="5">
    <location>
        <position position="295"/>
    </location>
</feature>
<comment type="caution">
    <text evidence="5">The sequence shown here is derived from an EMBL/GenBank/DDBJ whole genome shotgun (WGS) entry which is preliminary data.</text>
</comment>
<dbReference type="InterPro" id="IPR011603">
    <property type="entry name" value="2oxoglutarate_DH_E1"/>
</dbReference>
<evidence type="ECO:0000256" key="2">
    <source>
        <dbReference type="ARBA" id="ARBA00006936"/>
    </source>
</evidence>
<dbReference type="Proteomes" id="UP001497623">
    <property type="component" value="Unassembled WGS sequence"/>
</dbReference>
<organism evidence="5 6">
    <name type="scientific">Meganyctiphanes norvegica</name>
    <name type="common">Northern krill</name>
    <name type="synonym">Thysanopoda norvegica</name>
    <dbReference type="NCBI Taxonomy" id="48144"/>
    <lineage>
        <taxon>Eukaryota</taxon>
        <taxon>Metazoa</taxon>
        <taxon>Ecdysozoa</taxon>
        <taxon>Arthropoda</taxon>
        <taxon>Crustacea</taxon>
        <taxon>Multicrustacea</taxon>
        <taxon>Malacostraca</taxon>
        <taxon>Eumalacostraca</taxon>
        <taxon>Eucarida</taxon>
        <taxon>Euphausiacea</taxon>
        <taxon>Euphausiidae</taxon>
        <taxon>Meganyctiphanes</taxon>
    </lineage>
</organism>